<evidence type="ECO:0000256" key="1">
    <source>
        <dbReference type="ARBA" id="ARBA00002919"/>
    </source>
</evidence>
<organism evidence="14 15">
    <name type="scientific">Shouchella clausii</name>
    <name type="common">Alkalihalobacillus clausii</name>
    <dbReference type="NCBI Taxonomy" id="79880"/>
    <lineage>
        <taxon>Bacteria</taxon>
        <taxon>Bacillati</taxon>
        <taxon>Bacillota</taxon>
        <taxon>Bacilli</taxon>
        <taxon>Bacillales</taxon>
        <taxon>Bacillaceae</taxon>
        <taxon>Shouchella</taxon>
    </lineage>
</organism>
<dbReference type="UniPathway" id="UPA00028">
    <property type="reaction ID" value="UER00004"/>
</dbReference>
<comment type="function">
    <text evidence="1 11">Catalyzes the NADPH-dependent reduction of ketopantoate into pantoic acid.</text>
</comment>
<dbReference type="PANTHER" id="PTHR43765">
    <property type="entry name" value="2-DEHYDROPANTOATE 2-REDUCTASE-RELATED"/>
    <property type="match status" value="1"/>
</dbReference>
<dbReference type="RefSeq" id="WP_011247211.1">
    <property type="nucleotide sequence ID" value="NZ_CP012475.1"/>
</dbReference>
<feature type="domain" description="Ketopantoate reductase N-terminal" evidence="12">
    <location>
        <begin position="3"/>
        <end position="147"/>
    </location>
</feature>
<comment type="similarity">
    <text evidence="3 11">Belongs to the ketopantoate reductase family.</text>
</comment>
<dbReference type="InterPro" id="IPR050838">
    <property type="entry name" value="Ketopantoate_reductase"/>
</dbReference>
<evidence type="ECO:0000256" key="10">
    <source>
        <dbReference type="ARBA" id="ARBA00048793"/>
    </source>
</evidence>
<dbReference type="Gene3D" id="3.40.50.720">
    <property type="entry name" value="NAD(P)-binding Rossmann-like Domain"/>
    <property type="match status" value="1"/>
</dbReference>
<dbReference type="InterPro" id="IPR008927">
    <property type="entry name" value="6-PGluconate_DH-like_C_sf"/>
</dbReference>
<keyword evidence="8 11" id="KW-0560">Oxidoreductase</keyword>
<dbReference type="GO" id="GO:0005737">
    <property type="term" value="C:cytoplasm"/>
    <property type="evidence" value="ECO:0007669"/>
    <property type="project" value="TreeGrafter"/>
</dbReference>
<dbReference type="NCBIfam" id="NF005093">
    <property type="entry name" value="PRK06522.2-4"/>
    <property type="match status" value="1"/>
</dbReference>
<dbReference type="InterPro" id="IPR036291">
    <property type="entry name" value="NAD(P)-bd_dom_sf"/>
</dbReference>
<dbReference type="NCBIfam" id="TIGR00745">
    <property type="entry name" value="apbA_panE"/>
    <property type="match status" value="1"/>
</dbReference>
<dbReference type="EC" id="1.1.1.169" evidence="4 11"/>
<keyword evidence="7 11" id="KW-0521">NADP</keyword>
<reference evidence="14 15" key="1">
    <citation type="submission" date="2017-07" db="EMBL/GenBank/DDBJ databases">
        <title>Isolation and whole genome analysis of endospore-forming bacteria from heroin.</title>
        <authorList>
            <person name="Kalinowski J."/>
            <person name="Ahrens B."/>
            <person name="Al-Dilaimi A."/>
            <person name="Winkler A."/>
            <person name="Wibberg D."/>
            <person name="Schleenbecker U."/>
            <person name="Ruckert C."/>
            <person name="Wolfel R."/>
            <person name="Grass G."/>
        </authorList>
    </citation>
    <scope>NUCLEOTIDE SEQUENCE [LARGE SCALE GENOMIC DNA]</scope>
    <source>
        <strain evidence="14 15">7539</strain>
    </source>
</reference>
<gene>
    <name evidence="14" type="ORF">CHH72_04560</name>
</gene>
<dbReference type="AlphaFoldDB" id="A0A268P3F9"/>
<evidence type="ECO:0000313" key="15">
    <source>
        <dbReference type="Proteomes" id="UP000216207"/>
    </source>
</evidence>
<dbReference type="InterPro" id="IPR013328">
    <property type="entry name" value="6PGD_dom2"/>
</dbReference>
<evidence type="ECO:0000256" key="4">
    <source>
        <dbReference type="ARBA" id="ARBA00013014"/>
    </source>
</evidence>
<comment type="caution">
    <text evidence="14">The sequence shown here is derived from an EMBL/GenBank/DDBJ whole genome shotgun (WGS) entry which is preliminary data.</text>
</comment>
<proteinExistence type="inferred from homology"/>
<evidence type="ECO:0000256" key="5">
    <source>
        <dbReference type="ARBA" id="ARBA00019465"/>
    </source>
</evidence>
<keyword evidence="6 11" id="KW-0566">Pantothenate biosynthesis</keyword>
<evidence type="ECO:0000259" key="12">
    <source>
        <dbReference type="Pfam" id="PF02558"/>
    </source>
</evidence>
<comment type="catalytic activity">
    <reaction evidence="10 11">
        <text>(R)-pantoate + NADP(+) = 2-dehydropantoate + NADPH + H(+)</text>
        <dbReference type="Rhea" id="RHEA:16233"/>
        <dbReference type="ChEBI" id="CHEBI:11561"/>
        <dbReference type="ChEBI" id="CHEBI:15378"/>
        <dbReference type="ChEBI" id="CHEBI:15980"/>
        <dbReference type="ChEBI" id="CHEBI:57783"/>
        <dbReference type="ChEBI" id="CHEBI:58349"/>
        <dbReference type="EC" id="1.1.1.169"/>
    </reaction>
</comment>
<sequence length="295" mass="32040">MNIAVIGAGAVGLFLAASFKRPGQDVVLVTKRAEQAALLADRGIGVTGKIKAEKNVQTQVGIGTKRFDLIVCAVKSYDVASIVAIGQSLAHDETRWLFVQNGMGHLKEIADLTGKVAVGVLEYGLFKEGDTVVEVRGLGSLKIAPFKRMTEQDITVIGDAADGQVLHIQTFPDHNPILEEKLIANACINPLTAITGERNGAFIKQQGYMAAMKSVFDEAVAVLGRNNDEALWHYVVAVCKKTANNESSMLVDYQQGRKLELDAILGYLIHLGEKKQIDTPRLLLLYQLLNRGETK</sequence>
<feature type="domain" description="Ketopantoate reductase C-terminal" evidence="13">
    <location>
        <begin position="177"/>
        <end position="291"/>
    </location>
</feature>
<evidence type="ECO:0000256" key="2">
    <source>
        <dbReference type="ARBA" id="ARBA00004994"/>
    </source>
</evidence>
<dbReference type="SUPFAM" id="SSF48179">
    <property type="entry name" value="6-phosphogluconate dehydrogenase C-terminal domain-like"/>
    <property type="match status" value="1"/>
</dbReference>
<evidence type="ECO:0000256" key="6">
    <source>
        <dbReference type="ARBA" id="ARBA00022655"/>
    </source>
</evidence>
<evidence type="ECO:0000256" key="8">
    <source>
        <dbReference type="ARBA" id="ARBA00023002"/>
    </source>
</evidence>
<evidence type="ECO:0000313" key="14">
    <source>
        <dbReference type="EMBL" id="PAE90257.1"/>
    </source>
</evidence>
<dbReference type="EMBL" id="NPCC01000005">
    <property type="protein sequence ID" value="PAE90257.1"/>
    <property type="molecule type" value="Genomic_DNA"/>
</dbReference>
<dbReference type="PANTHER" id="PTHR43765:SF2">
    <property type="entry name" value="2-DEHYDROPANTOATE 2-REDUCTASE"/>
    <property type="match status" value="1"/>
</dbReference>
<evidence type="ECO:0000259" key="13">
    <source>
        <dbReference type="Pfam" id="PF08546"/>
    </source>
</evidence>
<name>A0A268P3F9_SHOCL</name>
<dbReference type="OMA" id="ANYSSMY"/>
<comment type="pathway">
    <text evidence="2 11">Cofactor biosynthesis; (R)-pantothenate biosynthesis; (R)-pantoate from 3-methyl-2-oxobutanoate: step 2/2.</text>
</comment>
<dbReference type="InterPro" id="IPR013332">
    <property type="entry name" value="KPR_N"/>
</dbReference>
<accession>A0A268P3F9</accession>
<evidence type="ECO:0000256" key="11">
    <source>
        <dbReference type="RuleBase" id="RU362068"/>
    </source>
</evidence>
<evidence type="ECO:0000256" key="7">
    <source>
        <dbReference type="ARBA" id="ARBA00022857"/>
    </source>
</evidence>
<dbReference type="Proteomes" id="UP000216207">
    <property type="component" value="Unassembled WGS sequence"/>
</dbReference>
<evidence type="ECO:0000256" key="9">
    <source>
        <dbReference type="ARBA" id="ARBA00032024"/>
    </source>
</evidence>
<dbReference type="InterPro" id="IPR003710">
    <property type="entry name" value="ApbA"/>
</dbReference>
<dbReference type="GO" id="GO:0015940">
    <property type="term" value="P:pantothenate biosynthetic process"/>
    <property type="evidence" value="ECO:0007669"/>
    <property type="project" value="UniProtKB-UniPathway"/>
</dbReference>
<evidence type="ECO:0000256" key="3">
    <source>
        <dbReference type="ARBA" id="ARBA00007870"/>
    </source>
</evidence>
<dbReference type="InterPro" id="IPR013752">
    <property type="entry name" value="KPA_reductase"/>
</dbReference>
<protein>
    <recommendedName>
        <fullName evidence="5 11">2-dehydropantoate 2-reductase</fullName>
        <ecNumber evidence="4 11">1.1.1.169</ecNumber>
    </recommendedName>
    <alternativeName>
        <fullName evidence="9 11">Ketopantoate reductase</fullName>
    </alternativeName>
</protein>
<dbReference type="Gene3D" id="1.10.1040.10">
    <property type="entry name" value="N-(1-d-carboxylethyl)-l-norvaline Dehydrogenase, domain 2"/>
    <property type="match status" value="1"/>
</dbReference>
<dbReference type="SUPFAM" id="SSF51735">
    <property type="entry name" value="NAD(P)-binding Rossmann-fold domains"/>
    <property type="match status" value="1"/>
</dbReference>
<dbReference type="Pfam" id="PF08546">
    <property type="entry name" value="ApbA_C"/>
    <property type="match status" value="1"/>
</dbReference>
<dbReference type="GO" id="GO:0050661">
    <property type="term" value="F:NADP binding"/>
    <property type="evidence" value="ECO:0007669"/>
    <property type="project" value="TreeGrafter"/>
</dbReference>
<dbReference type="GO" id="GO:0008677">
    <property type="term" value="F:2-dehydropantoate 2-reductase activity"/>
    <property type="evidence" value="ECO:0007669"/>
    <property type="project" value="UniProtKB-EC"/>
</dbReference>
<dbReference type="Pfam" id="PF02558">
    <property type="entry name" value="ApbA"/>
    <property type="match status" value="1"/>
</dbReference>